<dbReference type="InterPro" id="IPR013708">
    <property type="entry name" value="Shikimate_DH-bd_N"/>
</dbReference>
<feature type="domain" description="Shikimate dehydrogenase substrate binding N-terminal" evidence="1">
    <location>
        <begin position="7"/>
        <end position="89"/>
    </location>
</feature>
<dbReference type="Pfam" id="PF08501">
    <property type="entry name" value="Shikimate_dh_N"/>
    <property type="match status" value="1"/>
</dbReference>
<dbReference type="InterPro" id="IPR022893">
    <property type="entry name" value="Shikimate_DH_fam"/>
</dbReference>
<dbReference type="GO" id="GO:0050661">
    <property type="term" value="F:NADP binding"/>
    <property type="evidence" value="ECO:0007669"/>
    <property type="project" value="TreeGrafter"/>
</dbReference>
<dbReference type="InterPro" id="IPR046346">
    <property type="entry name" value="Aminoacid_DH-like_N_sf"/>
</dbReference>
<dbReference type="GO" id="GO:0009423">
    <property type="term" value="P:chorismate biosynthetic process"/>
    <property type="evidence" value="ECO:0007669"/>
    <property type="project" value="TreeGrafter"/>
</dbReference>
<feature type="non-terminal residue" evidence="2">
    <location>
        <position position="135"/>
    </location>
</feature>
<name>A0A382N553_9ZZZZ</name>
<evidence type="ECO:0000313" key="2">
    <source>
        <dbReference type="EMBL" id="SVC56273.1"/>
    </source>
</evidence>
<dbReference type="PANTHER" id="PTHR21089:SF1">
    <property type="entry name" value="BIFUNCTIONAL 3-DEHYDROQUINATE DEHYDRATASE_SHIKIMATE DEHYDROGENASE, CHLOROPLASTIC"/>
    <property type="match status" value="1"/>
</dbReference>
<dbReference type="Gene3D" id="3.40.50.720">
    <property type="entry name" value="NAD(P)-binding Rossmann-like Domain"/>
    <property type="match status" value="1"/>
</dbReference>
<dbReference type="EMBL" id="UINC01098054">
    <property type="protein sequence ID" value="SVC56273.1"/>
    <property type="molecule type" value="Genomic_DNA"/>
</dbReference>
<evidence type="ECO:0000259" key="1">
    <source>
        <dbReference type="Pfam" id="PF08501"/>
    </source>
</evidence>
<organism evidence="2">
    <name type="scientific">marine metagenome</name>
    <dbReference type="NCBI Taxonomy" id="408172"/>
    <lineage>
        <taxon>unclassified sequences</taxon>
        <taxon>metagenomes</taxon>
        <taxon>ecological metagenomes</taxon>
    </lineage>
</organism>
<dbReference type="SUPFAM" id="SSF53223">
    <property type="entry name" value="Aminoacid dehydrogenase-like, N-terminal domain"/>
    <property type="match status" value="1"/>
</dbReference>
<dbReference type="GO" id="GO:0004764">
    <property type="term" value="F:shikimate 3-dehydrogenase (NADP+) activity"/>
    <property type="evidence" value="ECO:0007669"/>
    <property type="project" value="InterPro"/>
</dbReference>
<dbReference type="Gene3D" id="3.40.50.10860">
    <property type="entry name" value="Leucine Dehydrogenase, chain A, domain 1"/>
    <property type="match status" value="1"/>
</dbReference>
<gene>
    <name evidence="2" type="ORF">METZ01_LOCUS309127</name>
</gene>
<dbReference type="GO" id="GO:0005829">
    <property type="term" value="C:cytosol"/>
    <property type="evidence" value="ECO:0007669"/>
    <property type="project" value="TreeGrafter"/>
</dbReference>
<dbReference type="GO" id="GO:0019632">
    <property type="term" value="P:shikimate metabolic process"/>
    <property type="evidence" value="ECO:0007669"/>
    <property type="project" value="TreeGrafter"/>
</dbReference>
<accession>A0A382N553</accession>
<dbReference type="PANTHER" id="PTHR21089">
    <property type="entry name" value="SHIKIMATE DEHYDROGENASE"/>
    <property type="match status" value="1"/>
</dbReference>
<dbReference type="AlphaFoldDB" id="A0A382N553"/>
<protein>
    <recommendedName>
        <fullName evidence="1">Shikimate dehydrogenase substrate binding N-terminal domain-containing protein</fullName>
    </recommendedName>
</protein>
<sequence length="135" mass="14193">MSSNIGIIGHPIGHTKSPVFQQAGLDELGIDETFEAWDVKPEELEAKVATFRAKGFLAGCVILPHKQAVIPIVDELTDAAEAVGAVNWIFNRDGKLVGHNTDGTGFLRGLKEKAGFDPKGVDAVVFGAGGAARAI</sequence>
<proteinExistence type="predicted"/>
<reference evidence="2" key="1">
    <citation type="submission" date="2018-05" db="EMBL/GenBank/DDBJ databases">
        <authorList>
            <person name="Lanie J.A."/>
            <person name="Ng W.-L."/>
            <person name="Kazmierczak K.M."/>
            <person name="Andrzejewski T.M."/>
            <person name="Davidsen T.M."/>
            <person name="Wayne K.J."/>
            <person name="Tettelin H."/>
            <person name="Glass J.I."/>
            <person name="Rusch D."/>
            <person name="Podicherti R."/>
            <person name="Tsui H.-C.T."/>
            <person name="Winkler M.E."/>
        </authorList>
    </citation>
    <scope>NUCLEOTIDE SEQUENCE</scope>
</reference>